<dbReference type="KEGG" id="tnl:113501334"/>
<proteinExistence type="predicted"/>
<dbReference type="GeneID" id="113501334"/>
<dbReference type="RefSeq" id="XP_026738262.1">
    <property type="nucleotide sequence ID" value="XM_026882461.1"/>
</dbReference>
<dbReference type="OrthoDB" id="5984028at2759"/>
<dbReference type="InterPro" id="IPR057251">
    <property type="entry name" value="FP_C"/>
</dbReference>
<sequence length="232" mass="26635">MSQQIAGFKESMDFYNAKFESYKLCLEEKEEIIKKLQVENQHLLTTNIEHGTRLTQVEQSLRENNLEINGVPEFKNENVITTLLQLAKTVGEPLEDSDILHATRVAKLNQETSRPRPMVVKLRTPRHRDNIIAAVVRFNKKNSNEKLNSQHLGISGDRKPVYVAEHLCLANKQLHAATRKLAKELNYKFVWVRNGRVFVRKDESHSAILIRSLDGLSLLKNEKTTNNNNKVA</sequence>
<reference evidence="3" key="1">
    <citation type="submission" date="2025-08" db="UniProtKB">
        <authorList>
            <consortium name="RefSeq"/>
        </authorList>
    </citation>
    <scope>IDENTIFICATION</scope>
</reference>
<accession>A0A7E5WCW2</accession>
<name>A0A7E5WCW2_TRINI</name>
<feature type="domain" description="FP protein C-terminal" evidence="1">
    <location>
        <begin position="170"/>
        <end position="217"/>
    </location>
</feature>
<evidence type="ECO:0000313" key="2">
    <source>
        <dbReference type="Proteomes" id="UP000322000"/>
    </source>
</evidence>
<dbReference type="InParanoid" id="A0A7E5WCW2"/>
<evidence type="ECO:0000259" key="1">
    <source>
        <dbReference type="Pfam" id="PF25298"/>
    </source>
</evidence>
<keyword evidence="2" id="KW-1185">Reference proteome</keyword>
<dbReference type="AlphaFoldDB" id="A0A7E5WCW2"/>
<protein>
    <submittedName>
        <fullName evidence="3">Uncharacterized protein LOC113501334</fullName>
    </submittedName>
</protein>
<evidence type="ECO:0000313" key="3">
    <source>
        <dbReference type="RefSeq" id="XP_026738262.1"/>
    </source>
</evidence>
<dbReference type="Pfam" id="PF25298">
    <property type="entry name" value="Baculo_FP_2nd"/>
    <property type="match status" value="1"/>
</dbReference>
<organism evidence="2 3">
    <name type="scientific">Trichoplusia ni</name>
    <name type="common">Cabbage looper</name>
    <dbReference type="NCBI Taxonomy" id="7111"/>
    <lineage>
        <taxon>Eukaryota</taxon>
        <taxon>Metazoa</taxon>
        <taxon>Ecdysozoa</taxon>
        <taxon>Arthropoda</taxon>
        <taxon>Hexapoda</taxon>
        <taxon>Insecta</taxon>
        <taxon>Pterygota</taxon>
        <taxon>Neoptera</taxon>
        <taxon>Endopterygota</taxon>
        <taxon>Lepidoptera</taxon>
        <taxon>Glossata</taxon>
        <taxon>Ditrysia</taxon>
        <taxon>Noctuoidea</taxon>
        <taxon>Noctuidae</taxon>
        <taxon>Plusiinae</taxon>
        <taxon>Trichoplusia</taxon>
    </lineage>
</organism>
<gene>
    <name evidence="3" type="primary">LOC113501334</name>
</gene>
<dbReference type="Gene3D" id="3.30.70.1820">
    <property type="entry name" value="L1 transposable element, RRM domain"/>
    <property type="match status" value="1"/>
</dbReference>
<dbReference type="Proteomes" id="UP000322000">
    <property type="component" value="Chromosome 2"/>
</dbReference>